<dbReference type="Gene3D" id="3.60.130.10">
    <property type="entry name" value="Clavaminate synthase-like"/>
    <property type="match status" value="1"/>
</dbReference>
<gene>
    <name evidence="10" type="primary">asnO</name>
    <name evidence="10" type="ORF">GCM10010334_72280</name>
</gene>
<keyword evidence="5 8" id="KW-0408">Iron</keyword>
<dbReference type="GO" id="GO:0017000">
    <property type="term" value="P:antibiotic biosynthetic process"/>
    <property type="evidence" value="ECO:0007669"/>
    <property type="project" value="UniProtKB-KW"/>
</dbReference>
<evidence type="ECO:0000259" key="9">
    <source>
        <dbReference type="Pfam" id="PF02668"/>
    </source>
</evidence>
<feature type="binding site" evidence="7">
    <location>
        <position position="310"/>
    </location>
    <ligand>
        <name>2-oxoglutarate</name>
        <dbReference type="ChEBI" id="CHEBI:16810"/>
    </ligand>
</feature>
<protein>
    <submittedName>
        <fullName evidence="10">L-asparagine oxygenase</fullName>
    </submittedName>
</protein>
<dbReference type="InterPro" id="IPR042098">
    <property type="entry name" value="TauD-like_sf"/>
</dbReference>
<evidence type="ECO:0000313" key="11">
    <source>
        <dbReference type="Proteomes" id="UP000638353"/>
    </source>
</evidence>
<evidence type="ECO:0000256" key="3">
    <source>
        <dbReference type="ARBA" id="ARBA00022723"/>
    </source>
</evidence>
<comment type="caution">
    <text evidence="10">The sequence shown here is derived from an EMBL/GenBank/DDBJ whole genome shotgun (WGS) entry which is preliminary data.</text>
</comment>
<sequence length="343" mass="36665">MPVSLNFDTDTDIRTDTAAPDLVLTPAETAAVEGVAARLGDRPEGALVDDPAWVASARDRWEELPVGLRRTLRRFRRDPGPGGALLVRGLPIGGPALGGTPLAEGSVQRTAAIPAALLVLAACGLGDPAAFRPEKTGALVQDVVPVPGREEFQGNAGSVLLTFHNENAFHPHRPDFVMLLCLRADPDGVAGLRTSCVREVLPLLDPDTRAVLHLPEFRTAPPPSFGAAEGPAEPHPVLTGAFEDPDLRVDMAATEPLTERAAAALAALGNLFERTARTIRLEPGDLAVVDNRITVHGRTAFSPRFDGTDRWLQRTFVLADLRRSRAHREGDGYVLADPAPYRA</sequence>
<keyword evidence="6" id="KW-0045">Antibiotic biosynthesis</keyword>
<evidence type="ECO:0000256" key="6">
    <source>
        <dbReference type="ARBA" id="ARBA00023194"/>
    </source>
</evidence>
<evidence type="ECO:0000256" key="5">
    <source>
        <dbReference type="ARBA" id="ARBA00023004"/>
    </source>
</evidence>
<feature type="binding site" evidence="8">
    <location>
        <position position="296"/>
    </location>
    <ligand>
        <name>Fe cation</name>
        <dbReference type="ChEBI" id="CHEBI:24875"/>
    </ligand>
</feature>
<reference evidence="10" key="2">
    <citation type="submission" date="2020-09" db="EMBL/GenBank/DDBJ databases">
        <authorList>
            <person name="Sun Q."/>
            <person name="Ohkuma M."/>
        </authorList>
    </citation>
    <scope>NUCLEOTIDE SEQUENCE</scope>
    <source>
        <strain evidence="10">JCM 4637</strain>
    </source>
</reference>
<dbReference type="EMBL" id="BMVC01000020">
    <property type="protein sequence ID" value="GHD13753.1"/>
    <property type="molecule type" value="Genomic_DNA"/>
</dbReference>
<dbReference type="GO" id="GO:0005506">
    <property type="term" value="F:iron ion binding"/>
    <property type="evidence" value="ECO:0007669"/>
    <property type="project" value="InterPro"/>
</dbReference>
<evidence type="ECO:0000256" key="2">
    <source>
        <dbReference type="ARBA" id="ARBA00008425"/>
    </source>
</evidence>
<dbReference type="AlphaFoldDB" id="A0A918X5E6"/>
<evidence type="ECO:0000256" key="1">
    <source>
        <dbReference type="ARBA" id="ARBA00001954"/>
    </source>
</evidence>
<comment type="similarity">
    <text evidence="2">Belongs to the clavaminate synthase family.</text>
</comment>
<dbReference type="PANTHER" id="PTHR10696:SF56">
    <property type="entry name" value="TAUD_TFDA-LIKE DOMAIN-CONTAINING PROTEIN"/>
    <property type="match status" value="1"/>
</dbReference>
<feature type="binding site" evidence="7">
    <location>
        <position position="314"/>
    </location>
    <ligand>
        <name>2-oxoglutarate</name>
        <dbReference type="ChEBI" id="CHEBI:16810"/>
    </ligand>
</feature>
<name>A0A918X5E6_9ACTN</name>
<evidence type="ECO:0000313" key="10">
    <source>
        <dbReference type="EMBL" id="GHD13753.1"/>
    </source>
</evidence>
<accession>A0A918X5E6</accession>
<feature type="binding site" evidence="8">
    <location>
        <position position="164"/>
    </location>
    <ligand>
        <name>Fe cation</name>
        <dbReference type="ChEBI" id="CHEBI:24875"/>
    </ligand>
</feature>
<dbReference type="GO" id="GO:0016491">
    <property type="term" value="F:oxidoreductase activity"/>
    <property type="evidence" value="ECO:0007669"/>
    <property type="project" value="UniProtKB-KW"/>
</dbReference>
<proteinExistence type="inferred from homology"/>
<dbReference type="PIRSF" id="PIRSF019543">
    <property type="entry name" value="Clavaminate_syn"/>
    <property type="match status" value="1"/>
</dbReference>
<evidence type="ECO:0000256" key="7">
    <source>
        <dbReference type="PIRSR" id="PIRSR019543-1"/>
    </source>
</evidence>
<keyword evidence="3 8" id="KW-0479">Metal-binding</keyword>
<dbReference type="SUPFAM" id="SSF51197">
    <property type="entry name" value="Clavaminate synthase-like"/>
    <property type="match status" value="1"/>
</dbReference>
<dbReference type="InterPro" id="IPR014503">
    <property type="entry name" value="Clavaminate_syn-like"/>
</dbReference>
<dbReference type="Proteomes" id="UP000638353">
    <property type="component" value="Unassembled WGS sequence"/>
</dbReference>
<evidence type="ECO:0000256" key="8">
    <source>
        <dbReference type="PIRSR" id="PIRSR019543-2"/>
    </source>
</evidence>
<dbReference type="PANTHER" id="PTHR10696">
    <property type="entry name" value="GAMMA-BUTYROBETAINE HYDROXYLASE-RELATED"/>
    <property type="match status" value="1"/>
</dbReference>
<feature type="domain" description="TauD/TfdA-like" evidence="9">
    <location>
        <begin position="154"/>
        <end position="315"/>
    </location>
</feature>
<reference evidence="10" key="1">
    <citation type="journal article" date="2014" name="Int. J. Syst. Evol. Microbiol.">
        <title>Complete genome sequence of Corynebacterium casei LMG S-19264T (=DSM 44701T), isolated from a smear-ripened cheese.</title>
        <authorList>
            <consortium name="US DOE Joint Genome Institute (JGI-PGF)"/>
            <person name="Walter F."/>
            <person name="Albersmeier A."/>
            <person name="Kalinowski J."/>
            <person name="Ruckert C."/>
        </authorList>
    </citation>
    <scope>NUCLEOTIDE SEQUENCE</scope>
    <source>
        <strain evidence="10">JCM 4637</strain>
    </source>
</reference>
<feature type="binding site" evidence="8">
    <location>
        <position position="166"/>
    </location>
    <ligand>
        <name>Fe cation</name>
        <dbReference type="ChEBI" id="CHEBI:24875"/>
    </ligand>
</feature>
<keyword evidence="4" id="KW-0560">Oxidoreductase</keyword>
<organism evidence="10 11">
    <name type="scientific">Streptomyces finlayi</name>
    <dbReference type="NCBI Taxonomy" id="67296"/>
    <lineage>
        <taxon>Bacteria</taxon>
        <taxon>Bacillati</taxon>
        <taxon>Actinomycetota</taxon>
        <taxon>Actinomycetes</taxon>
        <taxon>Kitasatosporales</taxon>
        <taxon>Streptomycetaceae</taxon>
        <taxon>Streptomyces</taxon>
    </lineage>
</organism>
<dbReference type="Pfam" id="PF02668">
    <property type="entry name" value="TauD"/>
    <property type="match status" value="1"/>
</dbReference>
<evidence type="ECO:0000256" key="4">
    <source>
        <dbReference type="ARBA" id="ARBA00023002"/>
    </source>
</evidence>
<dbReference type="InterPro" id="IPR050411">
    <property type="entry name" value="AlphaKG_dependent_hydroxylases"/>
</dbReference>
<dbReference type="InterPro" id="IPR003819">
    <property type="entry name" value="TauD/TfdA-like"/>
</dbReference>
<feature type="binding site" evidence="7">
    <location>
        <position position="208"/>
    </location>
    <ligand>
        <name>2-oxoglutarate</name>
        <dbReference type="ChEBI" id="CHEBI:16810"/>
    </ligand>
</feature>
<comment type="cofactor">
    <cofactor evidence="1">
        <name>Fe(2+)</name>
        <dbReference type="ChEBI" id="CHEBI:29033"/>
    </cofactor>
</comment>